<feature type="binding site" evidence="6">
    <location>
        <position position="80"/>
    </location>
    <ligand>
        <name>S-adenosyl-L-methionine</name>
        <dbReference type="ChEBI" id="CHEBI:59789"/>
    </ligand>
</feature>
<keyword evidence="4 6" id="KW-0808">Transferase</keyword>
<comment type="function">
    <text evidence="6">Specifically methylates the N7 position of a guanine in 16S rRNA.</text>
</comment>
<dbReference type="PANTHER" id="PTHR31760:SF0">
    <property type="entry name" value="S-ADENOSYL-L-METHIONINE-DEPENDENT METHYLTRANSFERASES SUPERFAMILY PROTEIN"/>
    <property type="match status" value="1"/>
</dbReference>
<comment type="subcellular location">
    <subcellularLocation>
        <location evidence="6">Cytoplasm</location>
    </subcellularLocation>
</comment>
<evidence type="ECO:0000256" key="5">
    <source>
        <dbReference type="ARBA" id="ARBA00022691"/>
    </source>
</evidence>
<keyword evidence="5 6" id="KW-0949">S-adenosyl-L-methionine</keyword>
<dbReference type="Proteomes" id="UP000016462">
    <property type="component" value="Unassembled WGS sequence"/>
</dbReference>
<dbReference type="EC" id="2.1.1.-" evidence="6"/>
<dbReference type="Pfam" id="PF02527">
    <property type="entry name" value="GidB"/>
    <property type="match status" value="1"/>
</dbReference>
<dbReference type="InterPro" id="IPR029063">
    <property type="entry name" value="SAM-dependent_MTases_sf"/>
</dbReference>
<comment type="caution">
    <text evidence="7">The sequence shown here is derived from an EMBL/GenBank/DDBJ whole genome shotgun (WGS) entry which is preliminary data.</text>
</comment>
<name>U1MQF4_9MICO</name>
<dbReference type="GO" id="GO:0005829">
    <property type="term" value="C:cytosol"/>
    <property type="evidence" value="ECO:0007669"/>
    <property type="project" value="TreeGrafter"/>
</dbReference>
<evidence type="ECO:0000256" key="1">
    <source>
        <dbReference type="ARBA" id="ARBA00022490"/>
    </source>
</evidence>
<evidence type="ECO:0000313" key="8">
    <source>
        <dbReference type="Proteomes" id="UP000016462"/>
    </source>
</evidence>
<dbReference type="Gene3D" id="3.40.50.150">
    <property type="entry name" value="Vaccinia Virus protein VP39"/>
    <property type="match status" value="1"/>
</dbReference>
<feature type="binding site" evidence="6">
    <location>
        <position position="75"/>
    </location>
    <ligand>
        <name>S-adenosyl-L-methionine</name>
        <dbReference type="ChEBI" id="CHEBI:59789"/>
    </ligand>
</feature>
<sequence>MTESTPPLLEAEPAAAAALFGDRLELARSYVASLAARGEELGLIGPRELPQLWSRHILNSALVAPLLRGRVGDVGSGAGLPGLVLAIARPDVEMTLIEPMERRTDWLLSEVERMGLENVRVLRARAEDVPGSGDLRPLDQVTARAVSALRTLIPLTAPLVRSGGELLLLKGARVGEELASAQKVVRKHRLHDVEVLELGAGAGLETTRVLRAVVDP</sequence>
<organism evidence="7 8">
    <name type="scientific">Agrococcus pavilionensis RW1</name>
    <dbReference type="NCBI Taxonomy" id="1330458"/>
    <lineage>
        <taxon>Bacteria</taxon>
        <taxon>Bacillati</taxon>
        <taxon>Actinomycetota</taxon>
        <taxon>Actinomycetes</taxon>
        <taxon>Micrococcales</taxon>
        <taxon>Microbacteriaceae</taxon>
        <taxon>Agrococcus</taxon>
    </lineage>
</organism>
<evidence type="ECO:0000313" key="7">
    <source>
        <dbReference type="EMBL" id="ERG64171.1"/>
    </source>
</evidence>
<evidence type="ECO:0000256" key="4">
    <source>
        <dbReference type="ARBA" id="ARBA00022679"/>
    </source>
</evidence>
<proteinExistence type="inferred from homology"/>
<dbReference type="AlphaFoldDB" id="U1MQF4"/>
<dbReference type="OrthoDB" id="9808773at2"/>
<dbReference type="InterPro" id="IPR003682">
    <property type="entry name" value="rRNA_ssu_MeTfrase_G"/>
</dbReference>
<dbReference type="RefSeq" id="WP_021010596.1">
    <property type="nucleotide sequence ID" value="NZ_ASHR01000025.1"/>
</dbReference>
<dbReference type="EMBL" id="ASHR01000025">
    <property type="protein sequence ID" value="ERG64171.1"/>
    <property type="molecule type" value="Genomic_DNA"/>
</dbReference>
<comment type="similarity">
    <text evidence="6">Belongs to the methyltransferase superfamily. RNA methyltransferase RsmG family.</text>
</comment>
<protein>
    <recommendedName>
        <fullName evidence="6">Ribosomal RNA small subunit methyltransferase G</fullName>
        <ecNumber evidence="6">2.1.1.-</ecNumber>
    </recommendedName>
    <alternativeName>
        <fullName evidence="6">16S rRNA 7-methylguanosine methyltransferase</fullName>
        <shortName evidence="6">16S rRNA m7G methyltransferase</shortName>
    </alternativeName>
</protein>
<accession>U1MQF4</accession>
<feature type="binding site" evidence="6">
    <location>
        <begin position="126"/>
        <end position="127"/>
    </location>
    <ligand>
        <name>S-adenosyl-L-methionine</name>
        <dbReference type="ChEBI" id="CHEBI:59789"/>
    </ligand>
</feature>
<keyword evidence="2 6" id="KW-0698">rRNA processing</keyword>
<evidence type="ECO:0000256" key="3">
    <source>
        <dbReference type="ARBA" id="ARBA00022603"/>
    </source>
</evidence>
<dbReference type="SUPFAM" id="SSF53335">
    <property type="entry name" value="S-adenosyl-L-methionine-dependent methyltransferases"/>
    <property type="match status" value="1"/>
</dbReference>
<evidence type="ECO:0000256" key="2">
    <source>
        <dbReference type="ARBA" id="ARBA00022552"/>
    </source>
</evidence>
<gene>
    <name evidence="6" type="primary">rsmG</name>
    <name evidence="7" type="ORF">L332_06850</name>
</gene>
<dbReference type="PANTHER" id="PTHR31760">
    <property type="entry name" value="S-ADENOSYL-L-METHIONINE-DEPENDENT METHYLTRANSFERASES SUPERFAMILY PROTEIN"/>
    <property type="match status" value="1"/>
</dbReference>
<keyword evidence="8" id="KW-1185">Reference proteome</keyword>
<reference evidence="7 8" key="1">
    <citation type="journal article" date="2013" name="Genome Announc.">
        <title>First draft genome sequence from a member of the genus agrococcus, isolated from modern microbialites.</title>
        <authorList>
            <person name="White R.A.III."/>
            <person name="Grassa C.J."/>
            <person name="Suttle C.A."/>
        </authorList>
    </citation>
    <scope>NUCLEOTIDE SEQUENCE [LARGE SCALE GENOMIC DNA]</scope>
    <source>
        <strain evidence="7 8">RW1</strain>
    </source>
</reference>
<dbReference type="HAMAP" id="MF_00074">
    <property type="entry name" value="16SrRNA_methyltr_G"/>
    <property type="match status" value="1"/>
</dbReference>
<dbReference type="GO" id="GO:0070043">
    <property type="term" value="F:rRNA (guanine-N7-)-methyltransferase activity"/>
    <property type="evidence" value="ECO:0007669"/>
    <property type="project" value="UniProtKB-UniRule"/>
</dbReference>
<dbReference type="NCBIfam" id="TIGR00138">
    <property type="entry name" value="rsmG_gidB"/>
    <property type="match status" value="1"/>
</dbReference>
<comment type="caution">
    <text evidence="6">Lacks conserved residue(s) required for the propagation of feature annotation.</text>
</comment>
<keyword evidence="1 6" id="KW-0963">Cytoplasm</keyword>
<feature type="binding site" evidence="6">
    <location>
        <position position="144"/>
    </location>
    <ligand>
        <name>S-adenosyl-L-methionine</name>
        <dbReference type="ChEBI" id="CHEBI:59789"/>
    </ligand>
</feature>
<keyword evidence="3 6" id="KW-0489">Methyltransferase</keyword>
<evidence type="ECO:0000256" key="6">
    <source>
        <dbReference type="HAMAP-Rule" id="MF_00074"/>
    </source>
</evidence>